<dbReference type="EMBL" id="KQ976518">
    <property type="protein sequence ID" value="KYM82202.1"/>
    <property type="molecule type" value="Genomic_DNA"/>
</dbReference>
<accession>A0A151I3N9</accession>
<protein>
    <submittedName>
        <fullName evidence="1">Uncharacterized protein</fullName>
    </submittedName>
</protein>
<evidence type="ECO:0000313" key="1">
    <source>
        <dbReference type="EMBL" id="KYM82202.1"/>
    </source>
</evidence>
<gene>
    <name evidence="1" type="ORF">ALC53_07350</name>
</gene>
<dbReference type="Proteomes" id="UP000078540">
    <property type="component" value="Unassembled WGS sequence"/>
</dbReference>
<organism evidence="1 2">
    <name type="scientific">Atta colombica</name>
    <dbReference type="NCBI Taxonomy" id="520822"/>
    <lineage>
        <taxon>Eukaryota</taxon>
        <taxon>Metazoa</taxon>
        <taxon>Ecdysozoa</taxon>
        <taxon>Arthropoda</taxon>
        <taxon>Hexapoda</taxon>
        <taxon>Insecta</taxon>
        <taxon>Pterygota</taxon>
        <taxon>Neoptera</taxon>
        <taxon>Endopterygota</taxon>
        <taxon>Hymenoptera</taxon>
        <taxon>Apocrita</taxon>
        <taxon>Aculeata</taxon>
        <taxon>Formicoidea</taxon>
        <taxon>Formicidae</taxon>
        <taxon>Myrmicinae</taxon>
        <taxon>Atta</taxon>
    </lineage>
</organism>
<reference evidence="1 2" key="1">
    <citation type="submission" date="2015-09" db="EMBL/GenBank/DDBJ databases">
        <title>Atta colombica WGS genome.</title>
        <authorList>
            <person name="Nygaard S."/>
            <person name="Hu H."/>
            <person name="Boomsma J."/>
            <person name="Zhang G."/>
        </authorList>
    </citation>
    <scope>NUCLEOTIDE SEQUENCE [LARGE SCALE GENOMIC DNA]</scope>
    <source>
        <strain evidence="1">Treedump-2</strain>
        <tissue evidence="1">Whole body</tissue>
    </source>
</reference>
<dbReference type="AlphaFoldDB" id="A0A151I3N9"/>
<name>A0A151I3N9_9HYME</name>
<evidence type="ECO:0000313" key="2">
    <source>
        <dbReference type="Proteomes" id="UP000078540"/>
    </source>
</evidence>
<proteinExistence type="predicted"/>
<sequence>MAMTQEGFFAFSTYKMLHMPMFAKCRYYAFFDGTSTGATNWDSHFIVTSQTIELVLRNIHIARSRTDFSGFGIEFYSTSCAIEMIRMIKFTTEP</sequence>
<keyword evidence="2" id="KW-1185">Reference proteome</keyword>